<dbReference type="GO" id="GO:0006367">
    <property type="term" value="P:transcription initiation at RNA polymerase II promoter"/>
    <property type="evidence" value="ECO:0007669"/>
    <property type="project" value="InterPro"/>
</dbReference>
<keyword evidence="3" id="KW-0804">Transcription</keyword>
<feature type="compositionally biased region" description="Low complexity" evidence="5">
    <location>
        <begin position="263"/>
        <end position="305"/>
    </location>
</feature>
<feature type="region of interest" description="Disordered" evidence="5">
    <location>
        <begin position="1"/>
        <end position="46"/>
    </location>
</feature>
<dbReference type="PANTHER" id="PTHR12694:SF8">
    <property type="entry name" value="TRANSCRIPTION INITIATION FACTOR IIA SUBUNIT 1"/>
    <property type="match status" value="1"/>
</dbReference>
<comment type="caution">
    <text evidence="6">The sequence shown here is derived from an EMBL/GenBank/DDBJ whole genome shotgun (WGS) entry which is preliminary data.</text>
</comment>
<dbReference type="Proteomes" id="UP000310066">
    <property type="component" value="Unassembled WGS sequence"/>
</dbReference>
<evidence type="ECO:0000256" key="5">
    <source>
        <dbReference type="SAM" id="MobiDB-lite"/>
    </source>
</evidence>
<dbReference type="Pfam" id="PF03153">
    <property type="entry name" value="TFIIA"/>
    <property type="match status" value="1"/>
</dbReference>
<feature type="region of interest" description="Disordered" evidence="5">
    <location>
        <begin position="158"/>
        <end position="335"/>
    </location>
</feature>
<feature type="compositionally biased region" description="Low complexity" evidence="5">
    <location>
        <begin position="241"/>
        <end position="252"/>
    </location>
</feature>
<evidence type="ECO:0000256" key="4">
    <source>
        <dbReference type="ARBA" id="ARBA00023242"/>
    </source>
</evidence>
<comment type="similarity">
    <text evidence="2">Belongs to the TFIIA subunit 1 family.</text>
</comment>
<feature type="compositionally biased region" description="Basic residues" evidence="5">
    <location>
        <begin position="391"/>
        <end position="400"/>
    </location>
</feature>
<dbReference type="GO" id="GO:0005672">
    <property type="term" value="C:transcription factor TFIIA complex"/>
    <property type="evidence" value="ECO:0007669"/>
    <property type="project" value="InterPro"/>
</dbReference>
<evidence type="ECO:0000256" key="2">
    <source>
        <dbReference type="ARBA" id="ARBA00010059"/>
    </source>
</evidence>
<dbReference type="Gene3D" id="2.30.18.10">
    <property type="entry name" value="Transcription factor IIA (TFIIA), beta-barrel domain"/>
    <property type="match status" value="1"/>
</dbReference>
<feature type="compositionally biased region" description="Polar residues" evidence="5">
    <location>
        <begin position="309"/>
        <end position="323"/>
    </location>
</feature>
<protein>
    <submittedName>
        <fullName evidence="6">Uncharacterized protein</fullName>
    </submittedName>
</protein>
<reference evidence="6 7" key="1">
    <citation type="submission" date="2017-03" db="EMBL/GenBank/DDBJ databases">
        <title>Genomes of endolithic fungi from Antarctica.</title>
        <authorList>
            <person name="Coleine C."/>
            <person name="Masonjones S."/>
            <person name="Stajich J.E."/>
        </authorList>
    </citation>
    <scope>NUCLEOTIDE SEQUENCE [LARGE SCALE GENOMIC DNA]</scope>
    <source>
        <strain evidence="6 7">CCFEE 5311</strain>
    </source>
</reference>
<accession>A0A4U0USS1</accession>
<feature type="compositionally biased region" description="Low complexity" evidence="5">
    <location>
        <begin position="173"/>
        <end position="182"/>
    </location>
</feature>
<dbReference type="AlphaFoldDB" id="A0A4U0USS1"/>
<feature type="region of interest" description="Disordered" evidence="5">
    <location>
        <begin position="63"/>
        <end position="90"/>
    </location>
</feature>
<keyword evidence="4" id="KW-0539">Nucleus</keyword>
<gene>
    <name evidence="6" type="ORF">B0A54_09645</name>
</gene>
<dbReference type="InterPro" id="IPR004855">
    <property type="entry name" value="TFIIA_asu/bsu"/>
</dbReference>
<organism evidence="6 7">
    <name type="scientific">Friedmanniomyces endolithicus</name>
    <dbReference type="NCBI Taxonomy" id="329885"/>
    <lineage>
        <taxon>Eukaryota</taxon>
        <taxon>Fungi</taxon>
        <taxon>Dikarya</taxon>
        <taxon>Ascomycota</taxon>
        <taxon>Pezizomycotina</taxon>
        <taxon>Dothideomycetes</taxon>
        <taxon>Dothideomycetidae</taxon>
        <taxon>Mycosphaerellales</taxon>
        <taxon>Teratosphaeriaceae</taxon>
        <taxon>Friedmanniomyces</taxon>
    </lineage>
</organism>
<dbReference type="STRING" id="329885.A0A4U0USS1"/>
<proteinExistence type="inferred from homology"/>
<dbReference type="PANTHER" id="PTHR12694">
    <property type="entry name" value="TRANSCRIPTION INITIATION FACTOR IIA SUBUNIT 1"/>
    <property type="match status" value="1"/>
</dbReference>
<evidence type="ECO:0000313" key="7">
    <source>
        <dbReference type="Proteomes" id="UP000310066"/>
    </source>
</evidence>
<sequence>MTAPVLDKLKTEGRVPAEFGAGQVPPTPMDEAGPSEPFQPRARPGVAADALPPAYMREAPPSYEDAVATDMPPVSAPRPDYAPPLSADDDLLGRDEKRGWLIVGPSQGDVYAKIIQDVIRDSKTEFEENGVSQTTLGELEKVSSAPFEWKARLSAREVAHMPWDPKPAPPQPVQQQAPNPVASLPSVATNGLPPSYPQYHHPAPINNAARIKAEPNAQPQYHGLPSGGYPQSVPASQGGEARAAQLAQQYAQSRGLAGGLALPGQRPPGMQQPGQAQQQAQQMYMQQQRQQQQQQALQQQQNQPRIKVENNSPQLHQGNFQQQPRPPNPAYAQTDGADEGLEEWQAYIAGRRAASAQENQRADRMMRDVVMQGAADLQSGLMMTLDEQPKGSRRGMKHGRQAPSPSDSAAVAGPSVPQLDGDFDDDEKPVKDEDDADAINSDLDSDEDPTGDLDEDDDDFGDSILCTYDKVQRVKNKWKCTLKDGVMSINKKEWVFLKGTGEFEW</sequence>
<feature type="compositionally biased region" description="Acidic residues" evidence="5">
    <location>
        <begin position="421"/>
        <end position="459"/>
    </location>
</feature>
<dbReference type="EMBL" id="NAJP01000041">
    <property type="protein sequence ID" value="TKA39048.1"/>
    <property type="molecule type" value="Genomic_DNA"/>
</dbReference>
<dbReference type="Gene3D" id="1.10.287.100">
    <property type="match status" value="1"/>
</dbReference>
<comment type="subcellular location">
    <subcellularLocation>
        <location evidence="1">Nucleus</location>
    </subcellularLocation>
</comment>
<feature type="region of interest" description="Disordered" evidence="5">
    <location>
        <begin position="387"/>
        <end position="459"/>
    </location>
</feature>
<evidence type="ECO:0000256" key="1">
    <source>
        <dbReference type="ARBA" id="ARBA00004123"/>
    </source>
</evidence>
<evidence type="ECO:0000313" key="6">
    <source>
        <dbReference type="EMBL" id="TKA39048.1"/>
    </source>
</evidence>
<dbReference type="InterPro" id="IPR009088">
    <property type="entry name" value="TFIIA_b-brl"/>
</dbReference>
<dbReference type="OrthoDB" id="6275927at2759"/>
<dbReference type="SUPFAM" id="SSF47396">
    <property type="entry name" value="Transcription factor IIA (TFIIA), alpha-helical domain"/>
    <property type="match status" value="1"/>
</dbReference>
<dbReference type="CDD" id="cd07976">
    <property type="entry name" value="TFIIA_alpha_beta_like"/>
    <property type="match status" value="1"/>
</dbReference>
<evidence type="ECO:0000256" key="3">
    <source>
        <dbReference type="ARBA" id="ARBA00023163"/>
    </source>
</evidence>
<dbReference type="SUPFAM" id="SSF50784">
    <property type="entry name" value="Transcription factor IIA (TFIIA), beta-barrel domain"/>
    <property type="match status" value="1"/>
</dbReference>
<dbReference type="SMART" id="SM01371">
    <property type="entry name" value="TFIIA"/>
    <property type="match status" value="1"/>
</dbReference>
<name>A0A4U0USS1_9PEZI</name>